<evidence type="ECO:0000313" key="2">
    <source>
        <dbReference type="EMBL" id="PWZ02023.1"/>
    </source>
</evidence>
<dbReference type="GO" id="GO:0005737">
    <property type="term" value="C:cytoplasm"/>
    <property type="evidence" value="ECO:0007669"/>
    <property type="project" value="GOC"/>
</dbReference>
<dbReference type="SUPFAM" id="SSF64356">
    <property type="entry name" value="SNARE-like"/>
    <property type="match status" value="1"/>
</dbReference>
<dbReference type="EMBL" id="KZ819189">
    <property type="protein sequence ID" value="PWZ02023.1"/>
    <property type="molecule type" value="Genomic_DNA"/>
</dbReference>
<reference evidence="2 3" key="1">
    <citation type="journal article" date="2018" name="Mol. Biol. Evol.">
        <title>Broad Genomic Sampling Reveals a Smut Pathogenic Ancestry of the Fungal Clade Ustilaginomycotina.</title>
        <authorList>
            <person name="Kijpornyongpan T."/>
            <person name="Mondo S.J."/>
            <person name="Barry K."/>
            <person name="Sandor L."/>
            <person name="Lee J."/>
            <person name="Lipzen A."/>
            <person name="Pangilinan J."/>
            <person name="LaButti K."/>
            <person name="Hainaut M."/>
            <person name="Henrissat B."/>
            <person name="Grigoriev I.V."/>
            <person name="Spatafora J.W."/>
            <person name="Aime M.C."/>
        </authorList>
    </citation>
    <scope>NUCLEOTIDE SEQUENCE [LARGE SCALE GENOMIC DNA]</scope>
    <source>
        <strain evidence="2 3">MCA 3645</strain>
    </source>
</reference>
<dbReference type="AlphaFoldDB" id="A0A317XW23"/>
<protein>
    <submittedName>
        <fullName evidence="2">Sedlin</fullName>
    </submittedName>
</protein>
<dbReference type="STRING" id="1882483.A0A317XW23"/>
<accession>A0A317XW23</accession>
<evidence type="ECO:0000313" key="3">
    <source>
        <dbReference type="Proteomes" id="UP000246740"/>
    </source>
</evidence>
<dbReference type="GO" id="GO:0006888">
    <property type="term" value="P:endoplasmic reticulum to Golgi vesicle-mediated transport"/>
    <property type="evidence" value="ECO:0007669"/>
    <property type="project" value="InterPro"/>
</dbReference>
<dbReference type="InParanoid" id="A0A317XW23"/>
<dbReference type="PANTHER" id="PTHR12403">
    <property type="entry name" value="TRAFFICKING PROTEIN PARTICLE COMPLEX SUBUNIT 2"/>
    <property type="match status" value="1"/>
</dbReference>
<feature type="region of interest" description="Disordered" evidence="1">
    <location>
        <begin position="48"/>
        <end position="69"/>
    </location>
</feature>
<sequence length="223" mass="23674">MSYYLTLIGTRDNPLYETEIVSKTNSSGSTASTSSFFSSVTSSVTSSSSSSNAAANSAGTGVGQPSTDASLIGAPSGSSVFGGLLARLPTSAGTGLSSTPSSVAQASNLPTSQGSKRRHKYELQMIAHSALDTIEDAQATSGYLYLKSIDRIQEFTTSCFVVPGNIKFILLHEHKHEEGIKNFFLEIWEAFLKVSLNPFQDPNAPITNATFDTKVRAAARKFL</sequence>
<keyword evidence="3" id="KW-1185">Reference proteome</keyword>
<name>A0A317XW23_9BASI</name>
<dbReference type="OrthoDB" id="10252102at2759"/>
<gene>
    <name evidence="2" type="ORF">BCV70DRAFT_198303</name>
</gene>
<feature type="compositionally biased region" description="Polar residues" evidence="1">
    <location>
        <begin position="92"/>
        <end position="114"/>
    </location>
</feature>
<proteinExistence type="predicted"/>
<dbReference type="Pfam" id="PF04628">
    <property type="entry name" value="Sedlin_N"/>
    <property type="match status" value="1"/>
</dbReference>
<organism evidence="2 3">
    <name type="scientific">Testicularia cyperi</name>
    <dbReference type="NCBI Taxonomy" id="1882483"/>
    <lineage>
        <taxon>Eukaryota</taxon>
        <taxon>Fungi</taxon>
        <taxon>Dikarya</taxon>
        <taxon>Basidiomycota</taxon>
        <taxon>Ustilaginomycotina</taxon>
        <taxon>Ustilaginomycetes</taxon>
        <taxon>Ustilaginales</taxon>
        <taxon>Anthracoideaceae</taxon>
        <taxon>Testicularia</taxon>
    </lineage>
</organism>
<feature type="region of interest" description="Disordered" evidence="1">
    <location>
        <begin position="92"/>
        <end position="118"/>
    </location>
</feature>
<dbReference type="InterPro" id="IPR006722">
    <property type="entry name" value="Sedlin"/>
</dbReference>
<dbReference type="CDD" id="cd14825">
    <property type="entry name" value="TRAPPC2_sedlin"/>
    <property type="match status" value="1"/>
</dbReference>
<dbReference type="InterPro" id="IPR011012">
    <property type="entry name" value="Longin-like_dom_sf"/>
</dbReference>
<dbReference type="Proteomes" id="UP000246740">
    <property type="component" value="Unassembled WGS sequence"/>
</dbReference>
<dbReference type="Gene3D" id="3.30.450.70">
    <property type="match status" value="1"/>
</dbReference>
<feature type="compositionally biased region" description="Low complexity" evidence="1">
    <location>
        <begin position="48"/>
        <end position="59"/>
    </location>
</feature>
<evidence type="ECO:0000256" key="1">
    <source>
        <dbReference type="SAM" id="MobiDB-lite"/>
    </source>
</evidence>